<dbReference type="AlphaFoldDB" id="A0A381ZCN7"/>
<organism evidence="1">
    <name type="scientific">marine metagenome</name>
    <dbReference type="NCBI Taxonomy" id="408172"/>
    <lineage>
        <taxon>unclassified sequences</taxon>
        <taxon>metagenomes</taxon>
        <taxon>ecological metagenomes</taxon>
    </lineage>
</organism>
<reference evidence="1" key="1">
    <citation type="submission" date="2018-05" db="EMBL/GenBank/DDBJ databases">
        <authorList>
            <person name="Lanie J.A."/>
            <person name="Ng W.-L."/>
            <person name="Kazmierczak K.M."/>
            <person name="Andrzejewski T.M."/>
            <person name="Davidsen T.M."/>
            <person name="Wayne K.J."/>
            <person name="Tettelin H."/>
            <person name="Glass J.I."/>
            <person name="Rusch D."/>
            <person name="Podicherti R."/>
            <person name="Tsui H.-C.T."/>
            <person name="Winkler M.E."/>
        </authorList>
    </citation>
    <scope>NUCLEOTIDE SEQUENCE</scope>
</reference>
<protein>
    <recommendedName>
        <fullName evidence="2">4'-phosphopantetheinyl transferase domain-containing protein</fullName>
    </recommendedName>
</protein>
<evidence type="ECO:0000313" key="1">
    <source>
        <dbReference type="EMBL" id="SVA86612.1"/>
    </source>
</evidence>
<sequence length="52" mass="6060">MIKSIDRKIKFSEIETSHLKSKPIVRIKKSREKYNFIASLSHENDFAIAVVI</sequence>
<feature type="non-terminal residue" evidence="1">
    <location>
        <position position="52"/>
    </location>
</feature>
<accession>A0A381ZCN7</accession>
<dbReference type="GO" id="GO:0000287">
    <property type="term" value="F:magnesium ion binding"/>
    <property type="evidence" value="ECO:0007669"/>
    <property type="project" value="InterPro"/>
</dbReference>
<proteinExistence type="predicted"/>
<dbReference type="Gene3D" id="3.90.470.20">
    <property type="entry name" value="4'-phosphopantetheinyl transferase domain"/>
    <property type="match status" value="1"/>
</dbReference>
<dbReference type="InterPro" id="IPR037143">
    <property type="entry name" value="4-PPantetheinyl_Trfase_dom_sf"/>
</dbReference>
<name>A0A381ZCN7_9ZZZZ</name>
<evidence type="ECO:0008006" key="2">
    <source>
        <dbReference type="Google" id="ProtNLM"/>
    </source>
</evidence>
<gene>
    <name evidence="1" type="ORF">METZ01_LOCUS139466</name>
</gene>
<dbReference type="GO" id="GO:0008897">
    <property type="term" value="F:holo-[acyl-carrier-protein] synthase activity"/>
    <property type="evidence" value="ECO:0007669"/>
    <property type="project" value="InterPro"/>
</dbReference>
<dbReference type="EMBL" id="UINC01020680">
    <property type="protein sequence ID" value="SVA86612.1"/>
    <property type="molecule type" value="Genomic_DNA"/>
</dbReference>